<reference evidence="1 2" key="1">
    <citation type="submission" date="2016-10" db="EMBL/GenBank/DDBJ databases">
        <authorList>
            <person name="de Groot N.N."/>
        </authorList>
    </citation>
    <scope>NUCLEOTIDE SEQUENCE [LARGE SCALE GENOMIC DNA]</scope>
    <source>
        <strain evidence="1 2">DSM 23031</strain>
    </source>
</reference>
<sequence length="37" mass="4405">MEASKNTNDEKKFYFIDKNYLSINSNNKDISLFVIFL</sequence>
<dbReference type="STRING" id="680127.SAMN05421593_0538"/>
<accession>A0A1H6GWQ9</accession>
<dbReference type="Proteomes" id="UP000198561">
    <property type="component" value="Unassembled WGS sequence"/>
</dbReference>
<dbReference type="EMBL" id="FNWQ01000001">
    <property type="protein sequence ID" value="SEH27909.1"/>
    <property type="molecule type" value="Genomic_DNA"/>
</dbReference>
<gene>
    <name evidence="1" type="ORF">SAMN05421593_0538</name>
</gene>
<protein>
    <submittedName>
        <fullName evidence="1">Uncharacterized protein</fullName>
    </submittedName>
</protein>
<name>A0A1H6GWQ9_CHRCI</name>
<proteinExistence type="predicted"/>
<dbReference type="AlphaFoldDB" id="A0A1H6GWQ9"/>
<evidence type="ECO:0000313" key="1">
    <source>
        <dbReference type="EMBL" id="SEH27909.1"/>
    </source>
</evidence>
<organism evidence="1 2">
    <name type="scientific">Chryseobacterium culicis</name>
    <dbReference type="NCBI Taxonomy" id="680127"/>
    <lineage>
        <taxon>Bacteria</taxon>
        <taxon>Pseudomonadati</taxon>
        <taxon>Bacteroidota</taxon>
        <taxon>Flavobacteriia</taxon>
        <taxon>Flavobacteriales</taxon>
        <taxon>Weeksellaceae</taxon>
        <taxon>Chryseobacterium group</taxon>
        <taxon>Chryseobacterium</taxon>
    </lineage>
</organism>
<evidence type="ECO:0000313" key="2">
    <source>
        <dbReference type="Proteomes" id="UP000198561"/>
    </source>
</evidence>